<dbReference type="PROSITE" id="PS51257">
    <property type="entry name" value="PROKAR_LIPOPROTEIN"/>
    <property type="match status" value="1"/>
</dbReference>
<dbReference type="RefSeq" id="WP_115980545.1">
    <property type="nucleotide sequence ID" value="NZ_JAVDQS010000002.1"/>
</dbReference>
<evidence type="ECO:0000313" key="2">
    <source>
        <dbReference type="Proteomes" id="UP001184853"/>
    </source>
</evidence>
<dbReference type="Proteomes" id="UP001184853">
    <property type="component" value="Unassembled WGS sequence"/>
</dbReference>
<comment type="caution">
    <text evidence="1">The sequence shown here is derived from an EMBL/GenBank/DDBJ whole genome shotgun (WGS) entry which is preliminary data.</text>
</comment>
<evidence type="ECO:0008006" key="3">
    <source>
        <dbReference type="Google" id="ProtNLM"/>
    </source>
</evidence>
<protein>
    <recommendedName>
        <fullName evidence="3">Lipoprotein</fullName>
    </recommendedName>
</protein>
<reference evidence="1 2" key="1">
    <citation type="submission" date="2023-07" db="EMBL/GenBank/DDBJ databases">
        <title>Sorghum-associated microbial communities from plants grown in Nebraska, USA.</title>
        <authorList>
            <person name="Schachtman D."/>
        </authorList>
    </citation>
    <scope>NUCLEOTIDE SEQUENCE [LARGE SCALE GENOMIC DNA]</scope>
    <source>
        <strain evidence="1 2">DS1709</strain>
    </source>
</reference>
<organism evidence="1 2">
    <name type="scientific">Chryseobacterium geocarposphaerae</name>
    <dbReference type="NCBI Taxonomy" id="1416776"/>
    <lineage>
        <taxon>Bacteria</taxon>
        <taxon>Pseudomonadati</taxon>
        <taxon>Bacteroidota</taxon>
        <taxon>Flavobacteriia</taxon>
        <taxon>Flavobacteriales</taxon>
        <taxon>Weeksellaceae</taxon>
        <taxon>Chryseobacterium group</taxon>
        <taxon>Chryseobacterium</taxon>
    </lineage>
</organism>
<evidence type="ECO:0000313" key="1">
    <source>
        <dbReference type="EMBL" id="MDR6404061.1"/>
    </source>
</evidence>
<keyword evidence="2" id="KW-1185">Reference proteome</keyword>
<sequence>MKKINIFLLLPVLMASCLKEPDKSDLIVNKNNPTNNHISQEEVVKPTREQIEERTVTDTVITHVVDISTLPVEIQEEISNENQKLILQLKNINKTNISGHLIPESGQTNIRFNNIELNNQTIDGPFGKDFDYNLDPKGNYGIVIGKSLMASGSQVGKLKIVLK</sequence>
<name>A0ABU1LBG9_9FLAO</name>
<proteinExistence type="predicted"/>
<dbReference type="EMBL" id="JAVDQS010000002">
    <property type="protein sequence ID" value="MDR6404061.1"/>
    <property type="molecule type" value="Genomic_DNA"/>
</dbReference>
<accession>A0ABU1LBG9</accession>
<gene>
    <name evidence="1" type="ORF">J2781_000976</name>
</gene>